<comment type="caution">
    <text evidence="5">The sequence shown here is derived from an EMBL/GenBank/DDBJ whole genome shotgun (WGS) entry which is preliminary data.</text>
</comment>
<feature type="compositionally biased region" description="Polar residues" evidence="3">
    <location>
        <begin position="107"/>
        <end position="117"/>
    </location>
</feature>
<dbReference type="VEuPathDB" id="FungiDB:H257_13330"/>
<keyword evidence="1" id="KW-0677">Repeat</keyword>
<sequence>MLRRPSSQDEGDNYAAGDTDDFAPQPIVVDGANPMKTNLFPRRKTSLGRSVSSSQLLLKPKRNKQQPVPSTVVVGMHNSTLHNISSSSLTSPFQSRANLHNGGNGGLSRQMSSSRSVATLLRKPSDVDSSPNTNGDDNRRDSSKAAPNMLLHFKIYLVGDSPYISGHGKPPSVDLTSLFPSGLSVLKVASGVEWGAALMQNHLVYTWGNNTVVGQLGHGHSEALMRPTLVQALQSIRIVKMSCGSAHGGFVSDTGALFMVGDASYGRLGLGGLPASGIISTPTQHMNVLKQVLLGFGDGSNGRLGTGSDSDQDTPTLVSVFHTAAGITFPPIREMVAGPEHSCCITQTGEVSVMRLESIGMDSSSVHYEWTPKRVEYFYDNVNVTAIKQATCGRSHTVVVDSLDNVYCWGGNSAGQLGLKSTTGLNCQPIPVQVDAKSMRTPGGAVALHMHALSVFATENHTLLVLRTTNAFEGDDPNMVKAKKAVGMFKSLHAKKKPSTSPGKHHLHRGNQVTEKWSFTVAEPTDTLNIPSHVARFLHIMASTKIAKRPTIDHSKTNTSMHNSSNTNINANKTASLTPPSRLPPPSNLPRLLEWKRARTKRPPTTTFSHTPRFRTKTGSVAAVPPPLATNGLAPSDNTHPPPPISTSNKPTDISSRVEKSATTRLLRAFGVGKRFRTVQVSVTPGPGAYDVLAKAGVPPSTLATNNQTEDDSGDKPWRGRVPFGSTAPKHVPLTTVESSAIYPEKAMALVFRKPVAVKLASGDDFSRVISKRLHAGRGSTPGPGAYNLLVPTTQAPSSSRIPATKRKQHNSHKHN</sequence>
<dbReference type="Pfam" id="PF13540">
    <property type="entry name" value="RCC1_2"/>
    <property type="match status" value="1"/>
</dbReference>
<dbReference type="SUPFAM" id="SSF50985">
    <property type="entry name" value="RCC1/BLIP-II"/>
    <property type="match status" value="1"/>
</dbReference>
<evidence type="ECO:0000313" key="6">
    <source>
        <dbReference type="Proteomes" id="UP000285430"/>
    </source>
</evidence>
<feature type="repeat" description="RCC1" evidence="2">
    <location>
        <begin position="202"/>
        <end position="254"/>
    </location>
</feature>
<protein>
    <submittedName>
        <fullName evidence="5">Uncharacterized protein</fullName>
    </submittedName>
</protein>
<dbReference type="PROSITE" id="PS50012">
    <property type="entry name" value="RCC1_3"/>
    <property type="match status" value="3"/>
</dbReference>
<feature type="region of interest" description="Disordered" evidence="3">
    <location>
        <begin position="83"/>
        <end position="144"/>
    </location>
</feature>
<feature type="repeat" description="RCC1" evidence="2">
    <location>
        <begin position="404"/>
        <end position="468"/>
    </location>
</feature>
<dbReference type="PANTHER" id="PTHR22870">
    <property type="entry name" value="REGULATOR OF CHROMOSOME CONDENSATION"/>
    <property type="match status" value="1"/>
</dbReference>
<dbReference type="AlphaFoldDB" id="A0A3R7ENB5"/>
<name>A0A3R7ENB5_APHAT</name>
<evidence type="ECO:0000256" key="3">
    <source>
        <dbReference type="SAM" id="MobiDB-lite"/>
    </source>
</evidence>
<dbReference type="PROSITE" id="PS00626">
    <property type="entry name" value="RCC1_2"/>
    <property type="match status" value="1"/>
</dbReference>
<dbReference type="InterPro" id="IPR000408">
    <property type="entry name" value="Reg_chr_condens"/>
</dbReference>
<dbReference type="Proteomes" id="UP000285712">
    <property type="component" value="Unassembled WGS sequence"/>
</dbReference>
<proteinExistence type="predicted"/>
<evidence type="ECO:0000313" key="5">
    <source>
        <dbReference type="EMBL" id="RHZ07549.1"/>
    </source>
</evidence>
<accession>A0A3R7ENB5</accession>
<dbReference type="PANTHER" id="PTHR22870:SF360">
    <property type="entry name" value="ULTRAVIOLET-B RECEPTOR UVR8"/>
    <property type="match status" value="1"/>
</dbReference>
<dbReference type="Pfam" id="PF00415">
    <property type="entry name" value="RCC1"/>
    <property type="match status" value="2"/>
</dbReference>
<feature type="compositionally biased region" description="Basic residues" evidence="3">
    <location>
        <begin position="804"/>
        <end position="816"/>
    </location>
</feature>
<evidence type="ECO:0000313" key="4">
    <source>
        <dbReference type="EMBL" id="RHY95763.1"/>
    </source>
</evidence>
<dbReference type="Gene3D" id="2.130.10.30">
    <property type="entry name" value="Regulator of chromosome condensation 1/beta-lactamase-inhibitor protein II"/>
    <property type="match status" value="2"/>
</dbReference>
<feature type="compositionally biased region" description="Polar residues" evidence="3">
    <location>
        <begin position="791"/>
        <end position="802"/>
    </location>
</feature>
<feature type="compositionally biased region" description="Low complexity" evidence="3">
    <location>
        <begin position="557"/>
        <end position="580"/>
    </location>
</feature>
<feature type="region of interest" description="Disordered" evidence="3">
    <location>
        <begin position="1"/>
        <end position="69"/>
    </location>
</feature>
<evidence type="ECO:0000256" key="1">
    <source>
        <dbReference type="ARBA" id="ARBA00022737"/>
    </source>
</evidence>
<feature type="region of interest" description="Disordered" evidence="3">
    <location>
        <begin position="775"/>
        <end position="816"/>
    </location>
</feature>
<feature type="repeat" description="RCC1" evidence="2">
    <location>
        <begin position="291"/>
        <end position="348"/>
    </location>
</feature>
<dbReference type="InterPro" id="IPR009091">
    <property type="entry name" value="RCC1/BLIP-II"/>
</dbReference>
<feature type="compositionally biased region" description="Polar residues" evidence="3">
    <location>
        <begin position="83"/>
        <end position="98"/>
    </location>
</feature>
<evidence type="ECO:0000256" key="2">
    <source>
        <dbReference type="PROSITE-ProRule" id="PRU00235"/>
    </source>
</evidence>
<dbReference type="InterPro" id="IPR051210">
    <property type="entry name" value="Ub_ligase/GEF_domain"/>
</dbReference>
<gene>
    <name evidence="4" type="ORF">DYB35_005204</name>
    <name evidence="5" type="ORF">DYB37_004503</name>
</gene>
<evidence type="ECO:0000313" key="7">
    <source>
        <dbReference type="Proteomes" id="UP000285712"/>
    </source>
</evidence>
<feature type="compositionally biased region" description="Polar residues" evidence="3">
    <location>
        <begin position="646"/>
        <end position="655"/>
    </location>
</feature>
<feature type="compositionally biased region" description="Polar residues" evidence="3">
    <location>
        <begin position="47"/>
        <end position="56"/>
    </location>
</feature>
<reference evidence="6 7" key="1">
    <citation type="submission" date="2018-08" db="EMBL/GenBank/DDBJ databases">
        <title>Aphanomyces genome sequencing and annotation.</title>
        <authorList>
            <person name="Minardi D."/>
            <person name="Oidtmann B."/>
            <person name="Van Der Giezen M."/>
            <person name="Studholme D.J."/>
        </authorList>
    </citation>
    <scope>NUCLEOTIDE SEQUENCE [LARGE SCALE GENOMIC DNA]</scope>
    <source>
        <strain evidence="5 6">Da</strain>
        <strain evidence="4 7">Sv</strain>
    </source>
</reference>
<feature type="region of interest" description="Disordered" evidence="3">
    <location>
        <begin position="601"/>
        <end position="658"/>
    </location>
</feature>
<dbReference type="Proteomes" id="UP000285430">
    <property type="component" value="Unassembled WGS sequence"/>
</dbReference>
<dbReference type="EMBL" id="QUTH01006311">
    <property type="protein sequence ID" value="RHZ07549.1"/>
    <property type="molecule type" value="Genomic_DNA"/>
</dbReference>
<feature type="region of interest" description="Disordered" evidence="3">
    <location>
        <begin position="554"/>
        <end position="588"/>
    </location>
</feature>
<dbReference type="EMBL" id="QUTG01002559">
    <property type="protein sequence ID" value="RHY95763.1"/>
    <property type="molecule type" value="Genomic_DNA"/>
</dbReference>
<organism evidence="5 6">
    <name type="scientific">Aphanomyces astaci</name>
    <name type="common">Crayfish plague agent</name>
    <dbReference type="NCBI Taxonomy" id="112090"/>
    <lineage>
        <taxon>Eukaryota</taxon>
        <taxon>Sar</taxon>
        <taxon>Stramenopiles</taxon>
        <taxon>Oomycota</taxon>
        <taxon>Saprolegniomycetes</taxon>
        <taxon>Saprolegniales</taxon>
        <taxon>Verrucalvaceae</taxon>
        <taxon>Aphanomyces</taxon>
    </lineage>
</organism>